<name>A0A512BDB1_9BACT</name>
<protein>
    <recommendedName>
        <fullName evidence="5">Glycosyltransferase 2-like domain-containing protein</fullName>
    </recommendedName>
</protein>
<dbReference type="EMBL" id="BJYT01000008">
    <property type="protein sequence ID" value="GEO09951.1"/>
    <property type="molecule type" value="Genomic_DNA"/>
</dbReference>
<dbReference type="GO" id="GO:0016757">
    <property type="term" value="F:glycosyltransferase activity"/>
    <property type="evidence" value="ECO:0007669"/>
    <property type="project" value="UniProtKB-KW"/>
</dbReference>
<dbReference type="InterPro" id="IPR001173">
    <property type="entry name" value="Glyco_trans_2-like"/>
</dbReference>
<evidence type="ECO:0000313" key="6">
    <source>
        <dbReference type="EMBL" id="GEO09951.1"/>
    </source>
</evidence>
<keyword evidence="4" id="KW-1133">Transmembrane helix</keyword>
<feature type="transmembrane region" description="Helical" evidence="4">
    <location>
        <begin position="245"/>
        <end position="278"/>
    </location>
</feature>
<dbReference type="Proteomes" id="UP000321513">
    <property type="component" value="Unassembled WGS sequence"/>
</dbReference>
<gene>
    <name evidence="6" type="ORF">SAE01_24470</name>
</gene>
<evidence type="ECO:0000256" key="1">
    <source>
        <dbReference type="ARBA" id="ARBA00006739"/>
    </source>
</evidence>
<evidence type="ECO:0000259" key="5">
    <source>
        <dbReference type="Pfam" id="PF00535"/>
    </source>
</evidence>
<evidence type="ECO:0000256" key="4">
    <source>
        <dbReference type="SAM" id="Phobius"/>
    </source>
</evidence>
<dbReference type="PANTHER" id="PTHR43630:SF1">
    <property type="entry name" value="POLY-BETA-1,6-N-ACETYL-D-GLUCOSAMINE SYNTHASE"/>
    <property type="match status" value="1"/>
</dbReference>
<keyword evidence="7" id="KW-1185">Reference proteome</keyword>
<proteinExistence type="inferred from homology"/>
<evidence type="ECO:0000256" key="3">
    <source>
        <dbReference type="ARBA" id="ARBA00022679"/>
    </source>
</evidence>
<dbReference type="AlphaFoldDB" id="A0A512BDB1"/>
<keyword evidence="3" id="KW-0808">Transferase</keyword>
<evidence type="ECO:0000313" key="7">
    <source>
        <dbReference type="Proteomes" id="UP000321513"/>
    </source>
</evidence>
<reference evidence="6 7" key="1">
    <citation type="submission" date="2019-07" db="EMBL/GenBank/DDBJ databases">
        <title>Whole genome shotgun sequence of Segetibacter aerophilus NBRC 106135.</title>
        <authorList>
            <person name="Hosoyama A."/>
            <person name="Uohara A."/>
            <person name="Ohji S."/>
            <person name="Ichikawa N."/>
        </authorList>
    </citation>
    <scope>NUCLEOTIDE SEQUENCE [LARGE SCALE GENOMIC DNA]</scope>
    <source>
        <strain evidence="6 7">NBRC 106135</strain>
    </source>
</reference>
<feature type="domain" description="Glycosyltransferase 2-like" evidence="5">
    <location>
        <begin position="3"/>
        <end position="131"/>
    </location>
</feature>
<dbReference type="OrthoDB" id="9788101at2"/>
<dbReference type="SUPFAM" id="SSF53448">
    <property type="entry name" value="Nucleotide-diphospho-sugar transferases"/>
    <property type="match status" value="1"/>
</dbReference>
<dbReference type="Gene3D" id="3.90.550.10">
    <property type="entry name" value="Spore Coat Polysaccharide Biosynthesis Protein SpsA, Chain A"/>
    <property type="match status" value="1"/>
</dbReference>
<comment type="similarity">
    <text evidence="1">Belongs to the glycosyltransferase 2 family.</text>
</comment>
<dbReference type="Pfam" id="PF00535">
    <property type="entry name" value="Glycos_transf_2"/>
    <property type="match status" value="1"/>
</dbReference>
<keyword evidence="4" id="KW-0812">Transmembrane</keyword>
<dbReference type="PANTHER" id="PTHR43630">
    <property type="entry name" value="POLY-BETA-1,6-N-ACETYL-D-GLUCOSAMINE SYNTHASE"/>
    <property type="match status" value="1"/>
</dbReference>
<feature type="transmembrane region" description="Helical" evidence="4">
    <location>
        <begin position="290"/>
        <end position="312"/>
    </location>
</feature>
<comment type="caution">
    <text evidence="6">The sequence shown here is derived from an EMBL/GenBank/DDBJ whole genome shotgun (WGS) entry which is preliminary data.</text>
</comment>
<keyword evidence="4" id="KW-0472">Membrane</keyword>
<organism evidence="6 7">
    <name type="scientific">Segetibacter aerophilus</name>
    <dbReference type="NCBI Taxonomy" id="670293"/>
    <lineage>
        <taxon>Bacteria</taxon>
        <taxon>Pseudomonadati</taxon>
        <taxon>Bacteroidota</taxon>
        <taxon>Chitinophagia</taxon>
        <taxon>Chitinophagales</taxon>
        <taxon>Chitinophagaceae</taxon>
        <taxon>Segetibacter</taxon>
    </lineage>
</organism>
<dbReference type="CDD" id="cd02525">
    <property type="entry name" value="Succinoglycan_BP_ExoA"/>
    <property type="match status" value="1"/>
</dbReference>
<dbReference type="InterPro" id="IPR029044">
    <property type="entry name" value="Nucleotide-diphossugar_trans"/>
</dbReference>
<accession>A0A512BDB1</accession>
<dbReference type="RefSeq" id="WP_147204064.1">
    <property type="nucleotide sequence ID" value="NZ_BJYT01000008.1"/>
</dbReference>
<keyword evidence="2" id="KW-0328">Glycosyltransferase</keyword>
<sequence>MITVICPVYNEAAYIHSVLDFFVTALPADKELILVDGSSSDATCAIIEEYRMLYSNVHLLHNPDRYVPFALNKAIKAAKGDIIVRLDAHTDYNLHYFERIIETFEKTGADIVGGAMRIAVGNSVQNAIGYATTTKFGVGNSSFHFEDFEGYTDSVYLGAWKKSIFEKTGLFDTNFKRNQDDEFHYRAKSLGFKVYQSRDIKLYYHPRKNFKLLYKQYYQYGLYKPLVLKKVKTATNVRHLVPSLFVIYLAMLPLLLLLGLTISLVPLALYLLVAITFAAISRKPFKEVVLIPLVYFTLHLSYGIGFLAGLTLKPVTKNGKTSKVLVTDQRELTVNP</sequence>
<evidence type="ECO:0000256" key="2">
    <source>
        <dbReference type="ARBA" id="ARBA00022676"/>
    </source>
</evidence>